<dbReference type="FunFam" id="3.30.70.1430:FF:000001">
    <property type="entry name" value="Efflux pump membrane transporter"/>
    <property type="match status" value="1"/>
</dbReference>
<feature type="transmembrane region" description="Helical" evidence="9">
    <location>
        <begin position="1001"/>
        <end position="1028"/>
    </location>
</feature>
<proteinExistence type="inferred from homology"/>
<dbReference type="PANTHER" id="PTHR32063">
    <property type="match status" value="1"/>
</dbReference>
<feature type="transmembrane region" description="Helical" evidence="9">
    <location>
        <begin position="867"/>
        <end position="885"/>
    </location>
</feature>
<protein>
    <recommendedName>
        <fullName evidence="9">Efflux pump membrane transporter</fullName>
    </recommendedName>
</protein>
<feature type="transmembrane region" description="Helical" evidence="9">
    <location>
        <begin position="472"/>
        <end position="499"/>
    </location>
</feature>
<feature type="transmembrane region" description="Helical" evidence="9">
    <location>
        <begin position="971"/>
        <end position="995"/>
    </location>
</feature>
<dbReference type="Gene3D" id="3.30.70.1440">
    <property type="entry name" value="Multidrug efflux transporter AcrB pore domain"/>
    <property type="match status" value="1"/>
</dbReference>
<evidence type="ECO:0000256" key="5">
    <source>
        <dbReference type="ARBA" id="ARBA00022519"/>
    </source>
</evidence>
<dbReference type="GO" id="GO:0015562">
    <property type="term" value="F:efflux transmembrane transporter activity"/>
    <property type="evidence" value="ECO:0007669"/>
    <property type="project" value="InterPro"/>
</dbReference>
<dbReference type="GO" id="GO:0005886">
    <property type="term" value="C:plasma membrane"/>
    <property type="evidence" value="ECO:0007669"/>
    <property type="project" value="UniProtKB-SubCell"/>
</dbReference>
<evidence type="ECO:0000256" key="6">
    <source>
        <dbReference type="ARBA" id="ARBA00022692"/>
    </source>
</evidence>
<keyword evidence="11" id="KW-1185">Reference proteome</keyword>
<evidence type="ECO:0000256" key="7">
    <source>
        <dbReference type="ARBA" id="ARBA00022989"/>
    </source>
</evidence>
<feature type="transmembrane region" description="Helical" evidence="9">
    <location>
        <begin position="368"/>
        <end position="389"/>
    </location>
</feature>
<dbReference type="STRING" id="305900.GV64_09890"/>
<dbReference type="InterPro" id="IPR027463">
    <property type="entry name" value="AcrB_DN_DC_subdom"/>
</dbReference>
<accession>A0A081KA38</accession>
<reference evidence="10 11" key="1">
    <citation type="submission" date="2014-06" db="EMBL/GenBank/DDBJ databases">
        <title>Whole Genome Sequences of Three Symbiotic Endozoicomonas Bacteria.</title>
        <authorList>
            <person name="Neave M.J."/>
            <person name="Apprill A."/>
            <person name="Voolstra C.R."/>
        </authorList>
    </citation>
    <scope>NUCLEOTIDE SEQUENCE [LARGE SCALE GENOMIC DNA]</scope>
    <source>
        <strain evidence="10 11">DSM 22380</strain>
    </source>
</reference>
<feature type="transmembrane region" description="Helical" evidence="9">
    <location>
        <begin position="531"/>
        <end position="553"/>
    </location>
</feature>
<keyword evidence="3 9" id="KW-0813">Transport</keyword>
<dbReference type="RefSeq" id="WP_020585101.1">
    <property type="nucleotide sequence ID" value="NZ_JOJP01000001.1"/>
</dbReference>
<evidence type="ECO:0000256" key="4">
    <source>
        <dbReference type="ARBA" id="ARBA00022475"/>
    </source>
</evidence>
<dbReference type="PANTHER" id="PTHR32063:SF76">
    <property type="entry name" value="EFFLUX PUMP MEMBRANE TRANSPORTER"/>
    <property type="match status" value="1"/>
</dbReference>
<evidence type="ECO:0000256" key="2">
    <source>
        <dbReference type="ARBA" id="ARBA00010942"/>
    </source>
</evidence>
<organism evidence="10 11">
    <name type="scientific">Endozoicomonas elysicola</name>
    <dbReference type="NCBI Taxonomy" id="305900"/>
    <lineage>
        <taxon>Bacteria</taxon>
        <taxon>Pseudomonadati</taxon>
        <taxon>Pseudomonadota</taxon>
        <taxon>Gammaproteobacteria</taxon>
        <taxon>Oceanospirillales</taxon>
        <taxon>Endozoicomonadaceae</taxon>
        <taxon>Endozoicomonas</taxon>
    </lineage>
</organism>
<dbReference type="SUPFAM" id="SSF82714">
    <property type="entry name" value="Multidrug efflux transporter AcrB TolC docking domain, DN and DC subdomains"/>
    <property type="match status" value="2"/>
</dbReference>
<dbReference type="SUPFAM" id="SSF82866">
    <property type="entry name" value="Multidrug efflux transporter AcrB transmembrane domain"/>
    <property type="match status" value="2"/>
</dbReference>
<keyword evidence="5 9" id="KW-0997">Cell inner membrane</keyword>
<evidence type="ECO:0000256" key="8">
    <source>
        <dbReference type="ARBA" id="ARBA00023136"/>
    </source>
</evidence>
<feature type="transmembrane region" description="Helical" evidence="9">
    <location>
        <begin position="440"/>
        <end position="460"/>
    </location>
</feature>
<name>A0A081KA38_9GAMM</name>
<dbReference type="AlphaFoldDB" id="A0A081KA38"/>
<sequence length="1042" mass="113244">MISQFFINRPKFAFVISIVITLVGLISLMTLPVSQYPEIAPPQVTINAMYPGADAETVEEAVIRPIEEQVNGVEGMIYINSTADNSGSASITVTFETGIDQDMAMVNVQNRVAVAEPSLPEDVRRLGVTVRKQSSNMLLGVNLISESGEYDQIFLNNYANNYLKEPLARINGVASAEVLGPMTYSMRLWLNPNRMAALDVTTSDIASAINEQNTIVAAGKLGQGPTLPDQQFTYTIKTQGRLSSPEAFGNIIVRAQPDGSFIRVKDVARVELGSQSYEGDARLNNDPTAFLVIYQQPDANAMEVAEGVKAEMKNLANTFPEGIEYVIKFDTTDFIDASINEVVKTLFEAVLLVILVVFLFLQNWRATLIPAIAIPVSLIGTFAVMKLLGFSINTITLFGLVLAIGVVVDDAIVVIENVERLITQENMSPKDATSLAMKEVSGPIVATTLVLLAVFVPVGFMPGITGGLYSQFAVTISVAVLISSINALTLSPALCATLLKKGNLAQIVWLRPVENFITRLTRGYKSWVSLLLRRSILGMALFAIMMAATGFMFTSTPTGFVPDEDQGFFLVDIQLPDAASLNRTEEVMRQITDIVRTEKGVDSVITVSGFSIFSGANSNGGMAIVVLDNWDERQSPELHQSAILNNTQGKLWGLPEAQAMAFAFPPIPGLGASGGFDFRLQDTMSRSPQELSQVLNGLIYEANQQPDLSRVFSTWRANVPQYYLEVDRNKAKAQEISLSEIFMTLQTQLGSLYVNDFTMLGRTYQVNLQAESVDRAEPSDLSKFYVRNMKGEMVPLTTVASLKPILGPSNIGHYNLYRSVNISGQAAPGYSSGDALATMEKLAANLPDGYTYSWSGQSLQEIEAGNLAPILFGLAFLFVYLFLVAQYESWTMPIAIIIAVPIATFGAFVGINVMRNWNPLLANDIYAQIGMVLLIGIAAKTAILIVEFAMVQRREGNSIFDSAVNAAGLRFRAVLMTALSFILGVLPLVLASGAGAASRQIIGITVSSGMLAATIFGTLLIPVFYLLLQKLREHFDPNKANC</sequence>
<feature type="transmembrane region" description="Helical" evidence="9">
    <location>
        <begin position="892"/>
        <end position="913"/>
    </location>
</feature>
<dbReference type="GO" id="GO:0009636">
    <property type="term" value="P:response to toxic substance"/>
    <property type="evidence" value="ECO:0007669"/>
    <property type="project" value="UniProtKB-ARBA"/>
</dbReference>
<dbReference type="Gene3D" id="3.30.2090.10">
    <property type="entry name" value="Multidrug efflux transporter AcrB TolC docking domain, DN and DC subdomains"/>
    <property type="match status" value="2"/>
</dbReference>
<gene>
    <name evidence="10" type="ORF">GV64_09890</name>
</gene>
<comment type="similarity">
    <text evidence="2 9">Belongs to the resistance-nodulation-cell division (RND) (TC 2.A.6) family.</text>
</comment>
<evidence type="ECO:0000313" key="11">
    <source>
        <dbReference type="Proteomes" id="UP000027997"/>
    </source>
</evidence>
<dbReference type="InterPro" id="IPR004764">
    <property type="entry name" value="MdtF-like"/>
</dbReference>
<evidence type="ECO:0000256" key="3">
    <source>
        <dbReference type="ARBA" id="ARBA00022448"/>
    </source>
</evidence>
<dbReference type="Proteomes" id="UP000027997">
    <property type="component" value="Unassembled WGS sequence"/>
</dbReference>
<dbReference type="GO" id="GO:0042910">
    <property type="term" value="F:xenobiotic transmembrane transporter activity"/>
    <property type="evidence" value="ECO:0007669"/>
    <property type="project" value="TreeGrafter"/>
</dbReference>
<dbReference type="Pfam" id="PF00873">
    <property type="entry name" value="ACR_tran"/>
    <property type="match status" value="1"/>
</dbReference>
<feature type="transmembrane region" description="Helical" evidence="9">
    <location>
        <begin position="12"/>
        <end position="33"/>
    </location>
</feature>
<keyword evidence="8 9" id="KW-0472">Membrane</keyword>
<dbReference type="InterPro" id="IPR001036">
    <property type="entry name" value="Acrflvin-R"/>
</dbReference>
<feature type="transmembrane region" description="Helical" evidence="9">
    <location>
        <begin position="395"/>
        <end position="419"/>
    </location>
</feature>
<dbReference type="Gene3D" id="3.30.70.1320">
    <property type="entry name" value="Multidrug efflux transporter AcrB pore domain like"/>
    <property type="match status" value="1"/>
</dbReference>
<feature type="transmembrane region" description="Helical" evidence="9">
    <location>
        <begin position="925"/>
        <end position="950"/>
    </location>
</feature>
<dbReference type="eggNOG" id="COG0841">
    <property type="taxonomic scope" value="Bacteria"/>
</dbReference>
<keyword evidence="6 9" id="KW-0812">Transmembrane</keyword>
<dbReference type="Gene3D" id="1.20.1640.10">
    <property type="entry name" value="Multidrug efflux transporter AcrB transmembrane domain"/>
    <property type="match status" value="2"/>
</dbReference>
<feature type="transmembrane region" description="Helical" evidence="9">
    <location>
        <begin position="342"/>
        <end position="361"/>
    </location>
</feature>
<dbReference type="NCBIfam" id="TIGR00915">
    <property type="entry name" value="2A0602"/>
    <property type="match status" value="1"/>
</dbReference>
<dbReference type="EMBL" id="JOJP01000001">
    <property type="protein sequence ID" value="KEI71014.1"/>
    <property type="molecule type" value="Genomic_DNA"/>
</dbReference>
<keyword evidence="7 9" id="KW-1133">Transmembrane helix</keyword>
<comment type="subcellular location">
    <subcellularLocation>
        <location evidence="1 9">Cell inner membrane</location>
        <topology evidence="1 9">Multi-pass membrane protein</topology>
    </subcellularLocation>
</comment>
<dbReference type="Gene3D" id="3.30.70.1430">
    <property type="entry name" value="Multidrug efflux transporter AcrB pore domain"/>
    <property type="match status" value="2"/>
</dbReference>
<dbReference type="PRINTS" id="PR00702">
    <property type="entry name" value="ACRIFLAVINRP"/>
</dbReference>
<evidence type="ECO:0000256" key="1">
    <source>
        <dbReference type="ARBA" id="ARBA00004429"/>
    </source>
</evidence>
<dbReference type="FunFam" id="1.20.1640.10:FF:000001">
    <property type="entry name" value="Efflux pump membrane transporter"/>
    <property type="match status" value="1"/>
</dbReference>
<keyword evidence="4" id="KW-1003">Cell membrane</keyword>
<evidence type="ECO:0000256" key="9">
    <source>
        <dbReference type="RuleBase" id="RU364070"/>
    </source>
</evidence>
<dbReference type="SUPFAM" id="SSF82693">
    <property type="entry name" value="Multidrug efflux transporter AcrB pore domain, PN1, PN2, PC1 and PC2 subdomains"/>
    <property type="match status" value="3"/>
</dbReference>
<comment type="caution">
    <text evidence="10">The sequence shown here is derived from an EMBL/GenBank/DDBJ whole genome shotgun (WGS) entry which is preliminary data.</text>
</comment>
<evidence type="ECO:0000313" key="10">
    <source>
        <dbReference type="EMBL" id="KEI71014.1"/>
    </source>
</evidence>
<dbReference type="NCBIfam" id="NF000282">
    <property type="entry name" value="RND_permease_1"/>
    <property type="match status" value="1"/>
</dbReference>